<dbReference type="InterPro" id="IPR000626">
    <property type="entry name" value="Ubiquitin-like_dom"/>
</dbReference>
<dbReference type="CDD" id="cd01802">
    <property type="entry name" value="Ubl_ZFAND4"/>
    <property type="match status" value="1"/>
</dbReference>
<organism evidence="2 3">
    <name type="scientific">Dissostichus mawsoni</name>
    <name type="common">Antarctic cod</name>
    <dbReference type="NCBI Taxonomy" id="36200"/>
    <lineage>
        <taxon>Eukaryota</taxon>
        <taxon>Metazoa</taxon>
        <taxon>Chordata</taxon>
        <taxon>Craniata</taxon>
        <taxon>Vertebrata</taxon>
        <taxon>Euteleostomi</taxon>
        <taxon>Actinopterygii</taxon>
        <taxon>Neopterygii</taxon>
        <taxon>Teleostei</taxon>
        <taxon>Neoteleostei</taxon>
        <taxon>Acanthomorphata</taxon>
        <taxon>Eupercaria</taxon>
        <taxon>Perciformes</taxon>
        <taxon>Notothenioidei</taxon>
        <taxon>Nototheniidae</taxon>
        <taxon>Dissostichus</taxon>
    </lineage>
</organism>
<dbReference type="SUPFAM" id="SSF54236">
    <property type="entry name" value="Ubiquitin-like"/>
    <property type="match status" value="1"/>
</dbReference>
<dbReference type="EMBL" id="JAAKFY010000019">
    <property type="protein sequence ID" value="KAF3842085.1"/>
    <property type="molecule type" value="Genomic_DNA"/>
</dbReference>
<dbReference type="Gene3D" id="3.10.20.90">
    <property type="entry name" value="Phosphatidylinositol 3-kinase Catalytic Subunit, Chain A, domain 1"/>
    <property type="match status" value="1"/>
</dbReference>
<dbReference type="Proteomes" id="UP000518266">
    <property type="component" value="Unassembled WGS sequence"/>
</dbReference>
<dbReference type="InterPro" id="IPR029071">
    <property type="entry name" value="Ubiquitin-like_domsf"/>
</dbReference>
<evidence type="ECO:0000259" key="1">
    <source>
        <dbReference type="PROSITE" id="PS50053"/>
    </source>
</evidence>
<protein>
    <recommendedName>
        <fullName evidence="1">Ubiquitin-like domain-containing protein</fullName>
    </recommendedName>
</protein>
<evidence type="ECO:0000313" key="2">
    <source>
        <dbReference type="EMBL" id="KAF3842085.1"/>
    </source>
</evidence>
<dbReference type="AlphaFoldDB" id="A0A7J5XY65"/>
<comment type="caution">
    <text evidence="2">The sequence shown here is derived from an EMBL/GenBank/DDBJ whole genome shotgun (WGS) entry which is preliminary data.</text>
</comment>
<proteinExistence type="predicted"/>
<dbReference type="PANTHER" id="PTHR46728">
    <property type="entry name" value="AN1-TYPE ZINC FINGER PROTEIN 4"/>
    <property type="match status" value="1"/>
</dbReference>
<dbReference type="PROSITE" id="PS50053">
    <property type="entry name" value="UBIQUITIN_2"/>
    <property type="match status" value="1"/>
</dbReference>
<evidence type="ECO:0000313" key="3">
    <source>
        <dbReference type="Proteomes" id="UP000518266"/>
    </source>
</evidence>
<feature type="domain" description="Ubiquitin-like" evidence="1">
    <location>
        <begin position="65"/>
        <end position="124"/>
    </location>
</feature>
<dbReference type="OrthoDB" id="756206at2759"/>
<dbReference type="InterPro" id="IPR053061">
    <property type="entry name" value="AN1-type_zinc_finger"/>
</dbReference>
<gene>
    <name evidence="2" type="ORF">F7725_024036</name>
</gene>
<sequence length="160" mass="18155">MMCDGREDSAVPVPLSFLLGRPSLLTVSQKSLSHPAKMTDRKEPPFFNDDSVGAFHYKLPFYDTMELFIETLTGTCFELRVLPFEAVISVKAKIQRLEGIPVAQQHLIWNNLELDDEHCLHDYGGGPINTRRGKDKSKELHINMSDGHLYSYISMSFLIP</sequence>
<keyword evidence="3" id="KW-1185">Reference proteome</keyword>
<name>A0A7J5XY65_DISMA</name>
<accession>A0A7J5XY65</accession>
<dbReference type="SMART" id="SM00213">
    <property type="entry name" value="UBQ"/>
    <property type="match status" value="1"/>
</dbReference>
<reference evidence="2 3" key="1">
    <citation type="submission" date="2020-03" db="EMBL/GenBank/DDBJ databases">
        <title>Dissostichus mawsoni Genome sequencing and assembly.</title>
        <authorList>
            <person name="Park H."/>
        </authorList>
    </citation>
    <scope>NUCLEOTIDE SEQUENCE [LARGE SCALE GENOMIC DNA]</scope>
    <source>
        <strain evidence="2">DM0001</strain>
        <tissue evidence="2">Muscle</tissue>
    </source>
</reference>
<dbReference type="Pfam" id="PF00240">
    <property type="entry name" value="ubiquitin"/>
    <property type="match status" value="1"/>
</dbReference>
<dbReference type="PANTHER" id="PTHR46728:SF1">
    <property type="entry name" value="AN1-TYPE ZINC FINGER PROTEIN 4"/>
    <property type="match status" value="1"/>
</dbReference>